<reference evidence="1 2" key="1">
    <citation type="submission" date="2020-12" db="EMBL/GenBank/DDBJ databases">
        <title>Sulforoseuscoccus oceanibium gen. nov., sp. nov., a representative of the phylum Verrucomicrobia with special cytoplasmic membrane, and proposal of Sulforoseuscoccusaceae fam. nov.</title>
        <authorList>
            <person name="Xi F."/>
        </authorList>
    </citation>
    <scope>NUCLEOTIDE SEQUENCE [LARGE SCALE GENOMIC DNA]</scope>
    <source>
        <strain evidence="1 2">T37</strain>
    </source>
</reference>
<evidence type="ECO:0000313" key="1">
    <source>
        <dbReference type="EMBL" id="QQL45217.1"/>
    </source>
</evidence>
<name>A0A6B3L720_9BACT</name>
<organism evidence="1 2">
    <name type="scientific">Sulfuriroseicoccus oceanibius</name>
    <dbReference type="NCBI Taxonomy" id="2707525"/>
    <lineage>
        <taxon>Bacteria</taxon>
        <taxon>Pseudomonadati</taxon>
        <taxon>Verrucomicrobiota</taxon>
        <taxon>Verrucomicrobiia</taxon>
        <taxon>Verrucomicrobiales</taxon>
        <taxon>Verrucomicrobiaceae</taxon>
        <taxon>Sulfuriroseicoccus</taxon>
    </lineage>
</organism>
<dbReference type="Proteomes" id="UP000475117">
    <property type="component" value="Chromosome"/>
</dbReference>
<accession>A0A6B3L720</accession>
<dbReference type="RefSeq" id="WP_164365440.1">
    <property type="nucleotide sequence ID" value="NZ_CP066776.1"/>
</dbReference>
<protein>
    <submittedName>
        <fullName evidence="1">YeeE/YedE family protein</fullName>
    </submittedName>
</protein>
<dbReference type="KEGG" id="soa:G3M56_001115"/>
<proteinExistence type="predicted"/>
<gene>
    <name evidence="1" type="ORF">G3M56_001115</name>
</gene>
<dbReference type="Pfam" id="PF04143">
    <property type="entry name" value="Sulf_transp"/>
    <property type="match status" value="1"/>
</dbReference>
<dbReference type="AlphaFoldDB" id="A0A6B3L720"/>
<evidence type="ECO:0000313" key="2">
    <source>
        <dbReference type="Proteomes" id="UP000475117"/>
    </source>
</evidence>
<dbReference type="EMBL" id="CP066776">
    <property type="protein sequence ID" value="QQL45217.1"/>
    <property type="molecule type" value="Genomic_DNA"/>
</dbReference>
<keyword evidence="2" id="KW-1185">Reference proteome</keyword>
<sequence>MDILLALLLGGLFGFVLERAGAANPDKIIGMLTLKDLHLMKAIFSAIGIASLLLFAGVAMGLVEISHLSIKGMYPGVLIGGALLGLGWALGGFCPGTGVVAAGRGRKDALTFILGGLVGAWIFTLQYEGLAEAGWMESWFGGKATLVDTGAKGATPLLEGEWTLVLAMAIGLAMLAIGKVLPLHPSGED</sequence>
<dbReference type="InterPro" id="IPR007272">
    <property type="entry name" value="Sulf_transp_TsuA/YedE"/>
</dbReference>